<dbReference type="GO" id="GO:0043332">
    <property type="term" value="C:mating projection tip"/>
    <property type="evidence" value="ECO:0007669"/>
    <property type="project" value="UniProtKB-UniRule"/>
</dbReference>
<keyword evidence="8 10" id="KW-0472">Membrane</keyword>
<proteinExistence type="inferred from homology"/>
<keyword evidence="9" id="KW-0325">Glycoprotein</keyword>
<evidence type="ECO:0000256" key="4">
    <source>
        <dbReference type="ARBA" id="ARBA00022475"/>
    </source>
</evidence>
<comment type="caution">
    <text evidence="12">The sequence shown here is derived from an EMBL/GenBank/DDBJ whole genome shotgun (WGS) entry which is preliminary data.</text>
</comment>
<dbReference type="PANTHER" id="PTHR31030:SF1">
    <property type="entry name" value="PLASMA MEMBRANE FUSION PROTEIN PRM1"/>
    <property type="match status" value="1"/>
</dbReference>
<evidence type="ECO:0000256" key="6">
    <source>
        <dbReference type="ARBA" id="ARBA00022971"/>
    </source>
</evidence>
<evidence type="ECO:0000256" key="10">
    <source>
        <dbReference type="RuleBase" id="RU366035"/>
    </source>
</evidence>
<dbReference type="InterPro" id="IPR026777">
    <property type="entry name" value="PRM1"/>
</dbReference>
<keyword evidence="4 10" id="KW-1003">Cell membrane</keyword>
<feature type="transmembrane region" description="Helical" evidence="10">
    <location>
        <begin position="329"/>
        <end position="350"/>
    </location>
</feature>
<sequence length="748" mass="81536">MSTNNAFQANLSSLSAGNQETSVYYSNSDPPRPSPHTAPSITPYLGLRARLSQVWINRWTVLLLLILVRCLIAVASLNSNLASARREALSACSSVEDIGSSMASMPHYMAQGVNELTALGATKAVNGLMDMTTLSVTGVEELVVFVIDLMTSTYVCLITLAVGGALHTAIEVVEDAQDFLNSTIGDITDDIKTSVSTFETAWNEFLEEIDSGLSTITGSQVTAPTLDLNSSMEALSTLTLPANELNEGLDTLNKSIPTFSQVNNFTKNAIRLPFEEIKKLINESMGNYTFDKSVFPVPQKETLTFCSGDDGIADFFDGLADLTQLAKNIFIGVLLAAALIVCIPMAWIEIRRWRKMQQRSQLVRSTAHDPMDVVYIVSRPYTATAGIKAASRFQASRRQILTRWVVAYATSTPALFLLALALAGLFSCACQLALLRSLEKEVPQLTNEVSAFADKVVSSLNNASEQWAVGTNKIIDSANTRINDDLFGWVNISTTALNDTLNTFVDDMTDVLNTTFGGTILYEPITDVLDCLITLKIEGIQKGLTWVKDNAHVDFPTLPNNTFSIGANDSLLSASSTANSFLADPGQSASDSISSAILRVANELEDGIKTEALISTAVLCVWFFVVIIGITRALTLWFKRDRLRGEGGTDDAHVINNSDPNGFHDIPLTTIHEPDMRGPAPKYQPSVSVNEYFTKDNPFSHEDDYQDQKLGFAGQRDYESSLRVGDSKPGHIRQSSYGEVLSESDIKR</sequence>
<evidence type="ECO:0000256" key="3">
    <source>
        <dbReference type="ARBA" id="ARBA00010780"/>
    </source>
</evidence>
<evidence type="ECO:0000313" key="12">
    <source>
        <dbReference type="EMBL" id="KKY28875.1"/>
    </source>
</evidence>
<evidence type="ECO:0000256" key="7">
    <source>
        <dbReference type="ARBA" id="ARBA00022989"/>
    </source>
</evidence>
<feature type="region of interest" description="Disordered" evidence="11">
    <location>
        <begin position="721"/>
        <end position="748"/>
    </location>
</feature>
<comment type="function">
    <text evidence="1 10">Involved in cell fusion during mating by stabilizing the plasma membrane fusion event.</text>
</comment>
<evidence type="ECO:0000256" key="2">
    <source>
        <dbReference type="ARBA" id="ARBA00004651"/>
    </source>
</evidence>
<reference evidence="12 13" key="2">
    <citation type="submission" date="2015-05" db="EMBL/GenBank/DDBJ databases">
        <authorList>
            <person name="Morales-Cruz A."/>
            <person name="Amrine K.C."/>
            <person name="Cantu D."/>
        </authorList>
    </citation>
    <scope>NUCLEOTIDE SEQUENCE [LARGE SCALE GENOMIC DNA]</scope>
    <source>
        <strain evidence="12">UCRPC4</strain>
    </source>
</reference>
<keyword evidence="6 10" id="KW-0184">Conjugation</keyword>
<dbReference type="EMBL" id="LCWF01000007">
    <property type="protein sequence ID" value="KKY28875.1"/>
    <property type="molecule type" value="Genomic_DNA"/>
</dbReference>
<dbReference type="OrthoDB" id="5356111at2759"/>
<organism evidence="12 13">
    <name type="scientific">Phaeomoniella chlamydospora</name>
    <name type="common">Phaeoacremonium chlamydosporum</name>
    <dbReference type="NCBI Taxonomy" id="158046"/>
    <lineage>
        <taxon>Eukaryota</taxon>
        <taxon>Fungi</taxon>
        <taxon>Dikarya</taxon>
        <taxon>Ascomycota</taxon>
        <taxon>Pezizomycotina</taxon>
        <taxon>Eurotiomycetes</taxon>
        <taxon>Chaetothyriomycetidae</taxon>
        <taxon>Phaeomoniellales</taxon>
        <taxon>Phaeomoniellaceae</taxon>
        <taxon>Phaeomoniella</taxon>
    </lineage>
</organism>
<comment type="similarity">
    <text evidence="3 10">Belongs to the PRM1 family.</text>
</comment>
<feature type="transmembrane region" description="Helical" evidence="10">
    <location>
        <begin position="59"/>
        <end position="77"/>
    </location>
</feature>
<feature type="transmembrane region" description="Helical" evidence="10">
    <location>
        <begin position="612"/>
        <end position="634"/>
    </location>
</feature>
<protein>
    <recommendedName>
        <fullName evidence="10">Plasma membrane fusion protein PRM1</fullName>
    </recommendedName>
</protein>
<evidence type="ECO:0000313" key="13">
    <source>
        <dbReference type="Proteomes" id="UP000053317"/>
    </source>
</evidence>
<gene>
    <name evidence="12" type="ORF">UCRPC4_g00299</name>
</gene>
<accession>A0A0G2HKP1</accession>
<evidence type="ECO:0000256" key="11">
    <source>
        <dbReference type="SAM" id="MobiDB-lite"/>
    </source>
</evidence>
<evidence type="ECO:0000256" key="8">
    <source>
        <dbReference type="ARBA" id="ARBA00023136"/>
    </source>
</evidence>
<keyword evidence="7 10" id="KW-1133">Transmembrane helix</keyword>
<keyword evidence="13" id="KW-1185">Reference proteome</keyword>
<evidence type="ECO:0000256" key="5">
    <source>
        <dbReference type="ARBA" id="ARBA00022692"/>
    </source>
</evidence>
<keyword evidence="5 10" id="KW-0812">Transmembrane</keyword>
<feature type="transmembrane region" description="Helical" evidence="10">
    <location>
        <begin position="405"/>
        <end position="426"/>
    </location>
</feature>
<reference evidence="12 13" key="1">
    <citation type="submission" date="2015-05" db="EMBL/GenBank/DDBJ databases">
        <title>Distinctive expansion of gene families associated with plant cell wall degradation and secondary metabolism in the genomes of grapevine trunk pathogens.</title>
        <authorList>
            <person name="Lawrence D.P."/>
            <person name="Travadon R."/>
            <person name="Rolshausen P.E."/>
            <person name="Baumgartner K."/>
        </authorList>
    </citation>
    <scope>NUCLEOTIDE SEQUENCE [LARGE SCALE GENOMIC DNA]</scope>
    <source>
        <strain evidence="12">UCRPC4</strain>
    </source>
</reference>
<dbReference type="GO" id="GO:0032220">
    <property type="term" value="P:plasma membrane fusion involved in cytogamy"/>
    <property type="evidence" value="ECO:0007669"/>
    <property type="project" value="TreeGrafter"/>
</dbReference>
<comment type="subcellular location">
    <subcellularLocation>
        <location evidence="2 10">Cell membrane</location>
        <topology evidence="2 10">Multi-pass membrane protein</topology>
    </subcellularLocation>
</comment>
<dbReference type="GO" id="GO:0005886">
    <property type="term" value="C:plasma membrane"/>
    <property type="evidence" value="ECO:0007669"/>
    <property type="project" value="UniProtKB-SubCell"/>
</dbReference>
<evidence type="ECO:0000256" key="9">
    <source>
        <dbReference type="ARBA" id="ARBA00023180"/>
    </source>
</evidence>
<comment type="caution">
    <text evidence="10">Lacks conserved residue(s) required for the propagation of feature annotation.</text>
</comment>
<evidence type="ECO:0000256" key="1">
    <source>
        <dbReference type="ARBA" id="ARBA00002512"/>
    </source>
</evidence>
<dbReference type="AlphaFoldDB" id="A0A0G2HKP1"/>
<name>A0A0G2HKP1_PHACM</name>
<dbReference type="PANTHER" id="PTHR31030">
    <property type="entry name" value="PLASMA MEMBRANE FUSION PROTEIN PRM1"/>
    <property type="match status" value="1"/>
</dbReference>
<dbReference type="Proteomes" id="UP000053317">
    <property type="component" value="Unassembled WGS sequence"/>
</dbReference>